<evidence type="ECO:0000256" key="1">
    <source>
        <dbReference type="SAM" id="MobiDB-lite"/>
    </source>
</evidence>
<name>A0A5A4UBH7_9AGAM</name>
<feature type="compositionally biased region" description="Polar residues" evidence="1">
    <location>
        <begin position="163"/>
        <end position="180"/>
    </location>
</feature>
<gene>
    <name evidence="2" type="primary">orf382</name>
</gene>
<dbReference type="RefSeq" id="YP_009693762.1">
    <property type="nucleotide sequence ID" value="NC_044740.1"/>
</dbReference>
<dbReference type="EMBL" id="LC497415">
    <property type="protein sequence ID" value="BBN21288.1"/>
    <property type="molecule type" value="Genomic_DNA"/>
</dbReference>
<evidence type="ECO:0000313" key="2">
    <source>
        <dbReference type="EMBL" id="BBN21288.1"/>
    </source>
</evidence>
<accession>A0A5A4UBH7</accession>
<geneLocation type="mitochondrion" evidence="2"/>
<sequence>MNWEEINNARGLEPEVPEDTVAMTNLNKLLSRDHNHAEIGKENCFICNLNEKLPETLKVTSLMDVIAEKIKNNEIGFAKDANAYIARTFGHPRACTCKSCFSIKMAFKCIGNFTDFGNRLSEGQYVETKELSTIIDLANSLRGRLLEDSDPENIEYLNRVQERNSSVENNQTEASNSTSLIDGPPGTLQIRSSFVKSKDIVKKLFNDKPRASRSYSTYADSRLRIKSSSSNPNHFSEYYHVNNFNNYDFPHLYFLKFFDTVKDLDNHHFVNENIKSLAMDYCILLQIKVISCGIVNNFGNKHYRIISNNIVKNRPSYTLHNIPIYLDSNLYDLIFFHSNRINDFTKKIDFVKYGFGLDIVFNYKFISCQEFSTTLILSYNPL</sequence>
<dbReference type="GeneID" id="41799593"/>
<protein>
    <submittedName>
        <fullName evidence="2">Uncharacterized protein</fullName>
    </submittedName>
</protein>
<dbReference type="AlphaFoldDB" id="A0A5A4UBH7"/>
<organism evidence="2">
    <name type="scientific">Inonotus obliquus</name>
    <dbReference type="NCBI Taxonomy" id="167356"/>
    <lineage>
        <taxon>Eukaryota</taxon>
        <taxon>Fungi</taxon>
        <taxon>Dikarya</taxon>
        <taxon>Basidiomycota</taxon>
        <taxon>Agaricomycotina</taxon>
        <taxon>Agaricomycetes</taxon>
        <taxon>Hymenochaetales</taxon>
        <taxon>Hymenochaetaceae</taxon>
        <taxon>Inonotus</taxon>
    </lineage>
</organism>
<proteinExistence type="predicted"/>
<feature type="region of interest" description="Disordered" evidence="1">
    <location>
        <begin position="163"/>
        <end position="185"/>
    </location>
</feature>
<keyword evidence="2" id="KW-0496">Mitochondrion</keyword>
<reference evidence="2" key="1">
    <citation type="submission" date="2019-08" db="EMBL/GenBank/DDBJ databases">
        <title>The complete mitochondrial genome sequence of the medicinal mushroom, Inonotus obliquus.</title>
        <authorList>
            <person name="Agnestisia R."/>
            <person name="Ono A."/>
            <person name="Nakamura L."/>
            <person name="Chino R."/>
            <person name="Aiso H."/>
            <person name="Nezu I."/>
            <person name="Ishiguri H."/>
            <person name="Yokota S."/>
            <person name="Suzuki T."/>
        </authorList>
    </citation>
    <scope>NUCLEOTIDE SEQUENCE</scope>
    <source>
        <strain evidence="2">NBRC113408</strain>
    </source>
</reference>